<organism evidence="1 2">
    <name type="scientific">Rhizobium calliandrae</name>
    <dbReference type="NCBI Taxonomy" id="1312182"/>
    <lineage>
        <taxon>Bacteria</taxon>
        <taxon>Pseudomonadati</taxon>
        <taxon>Pseudomonadota</taxon>
        <taxon>Alphaproteobacteria</taxon>
        <taxon>Hyphomicrobiales</taxon>
        <taxon>Rhizobiaceae</taxon>
        <taxon>Rhizobium/Agrobacterium group</taxon>
        <taxon>Rhizobium</taxon>
    </lineage>
</organism>
<dbReference type="EMBL" id="JARFYN010000023">
    <property type="protein sequence ID" value="MDL2407600.1"/>
    <property type="molecule type" value="Genomic_DNA"/>
</dbReference>
<comment type="caution">
    <text evidence="1">The sequence shown here is derived from an EMBL/GenBank/DDBJ whole genome shotgun (WGS) entry which is preliminary data.</text>
</comment>
<evidence type="ECO:0000313" key="2">
    <source>
        <dbReference type="Proteomes" id="UP001172630"/>
    </source>
</evidence>
<name>A0ABT7KHX3_9HYPH</name>
<proteinExistence type="predicted"/>
<dbReference type="Proteomes" id="UP001172630">
    <property type="component" value="Unassembled WGS sequence"/>
</dbReference>
<reference evidence="1" key="1">
    <citation type="submission" date="2023-06" db="EMBL/GenBank/DDBJ databases">
        <title>Phylogenetic Diversity of Rhizobium strains.</title>
        <authorList>
            <person name="Moura F.T."/>
            <person name="Helene L.C.F."/>
            <person name="Hungria M."/>
        </authorList>
    </citation>
    <scope>NUCLEOTIDE SEQUENCE</scope>
    <source>
        <strain evidence="1">CCGE524</strain>
    </source>
</reference>
<keyword evidence="2" id="KW-1185">Reference proteome</keyword>
<accession>A0ABT7KHX3</accession>
<protein>
    <submittedName>
        <fullName evidence="1">Uncharacterized protein</fullName>
    </submittedName>
</protein>
<dbReference type="RefSeq" id="WP_285880910.1">
    <property type="nucleotide sequence ID" value="NZ_JARFYN010000023.1"/>
</dbReference>
<evidence type="ECO:0000313" key="1">
    <source>
        <dbReference type="EMBL" id="MDL2407600.1"/>
    </source>
</evidence>
<gene>
    <name evidence="1" type="ORF">PY650_18405</name>
</gene>
<sequence>MSLSICTSRIGSPVRLMTMFAANGLADAHEAGMQAVEEEHERRRISTHVS</sequence>